<sequence>MEVFQRAPDPVIVVEVMRRPQTKNATSAPPSVFPTPQVAGGGGLCGPGQGTPADSNSEISSVLSGRRGSATQSVGVQTVLSAGEMAASLAIAAASFAQQEAKMALMGDMNPYCMGVMPGKHPTDYLGISGAGDGAEDEDESEEEGDGEGVDDAVFGAEEVGCLDYILKRYPCNSNGVLPPFTQSNLLPQPIDSVYANFPDNPHSSPGNIVGGEYSSNGSDKCFEVILQKQSVTDKFGLTLCYRPSEVQQNVTEVYISEIEQGSVAHRSGQVMLGDRLLKIGDQEITTREHVVDLFLGCGLCAKITLLRQTPWKVLPGRLQPPYPGNPYPDSTLDIGLTNTAYAHLPDQDSGMGRTTDDSVRTEESSEQEGEEHKLMNSVPVSWPLMDPNAGNLAQAAAFLASGKSHVLDEELIQLSQLMQSLALHCHNLAYVKMCGGLSAEGSLQLPKEGEEGEGVGGVVDATNSPNKTRQTPRMGLGAASSAHKSSSTSGLPPKSGRVPAEPSCDSPAFNGGYYEAVVNPKRPGNPLTLSLSHRQTPSAHLPAPLDLDTSLPQTKCLVSIPATTSTTNPSSIWSIAETDKELPVQQSVRFSVGSPSQFMQQGSRSSHVGSTSSCERQESNASLNDVNVSKPPIQPSVQHQQSQSAGGSLSGSKLSCVSSCSNTSNSRLTRSPVSSTAEHYCPVRGGSGPQEYAFDCLANNPAYMNPIHGAPGMFFPPSFIHPYEFYDRYFKNGLPPPPSTGMLPCFRYPSPQPQTWMYSRKSENDEDKCKDDTASSNIYETPYAAVDVVGPPTKSPDNNSVCFTSYGLLNSASAGQGTTSVGNVSKSIEKPPQNRPLMEWVVKKRTDGTRYITRRPVRNRLLKERAHKLAEERAGLTTDDDGQSDPRGRSGVSPAPVATSSRHHSKGERKRHEPGPDAYRSCSKADRGSSSYRRRTTPTRAEKQPPSTGGLVSLTTV</sequence>
<feature type="region of interest" description="Disordered" evidence="1">
    <location>
        <begin position="343"/>
        <end position="374"/>
    </location>
</feature>
<dbReference type="SMART" id="SM00228">
    <property type="entry name" value="PDZ"/>
    <property type="match status" value="1"/>
</dbReference>
<feature type="compositionally biased region" description="Acidic residues" evidence="1">
    <location>
        <begin position="134"/>
        <end position="150"/>
    </location>
</feature>
<dbReference type="PANTHER" id="PTHR15545:SF8">
    <property type="entry name" value="SLO-INTERACTING PROTEIN 1"/>
    <property type="match status" value="1"/>
</dbReference>
<evidence type="ECO:0000259" key="2">
    <source>
        <dbReference type="PROSITE" id="PS50106"/>
    </source>
</evidence>
<dbReference type="Pfam" id="PF00595">
    <property type="entry name" value="PDZ"/>
    <property type="match status" value="1"/>
</dbReference>
<feature type="region of interest" description="Disordered" evidence="1">
    <location>
        <begin position="871"/>
        <end position="958"/>
    </location>
</feature>
<name>A0A5K3EQA7_MESCO</name>
<dbReference type="InterPro" id="IPR036034">
    <property type="entry name" value="PDZ_sf"/>
</dbReference>
<reference evidence="3" key="1">
    <citation type="submission" date="2019-11" db="UniProtKB">
        <authorList>
            <consortium name="WormBaseParasite"/>
        </authorList>
    </citation>
    <scope>IDENTIFICATION</scope>
</reference>
<proteinExistence type="predicted"/>
<feature type="region of interest" description="Disordered" evidence="1">
    <location>
        <begin position="447"/>
        <end position="505"/>
    </location>
</feature>
<accession>A0A5K3EQA7</accession>
<evidence type="ECO:0000313" key="3">
    <source>
        <dbReference type="WBParaSite" id="MCU_001920-RA"/>
    </source>
</evidence>
<feature type="region of interest" description="Disordered" evidence="1">
    <location>
        <begin position="38"/>
        <end position="60"/>
    </location>
</feature>
<evidence type="ECO:0000256" key="1">
    <source>
        <dbReference type="SAM" id="MobiDB-lite"/>
    </source>
</evidence>
<feature type="compositionally biased region" description="Gly residues" evidence="1">
    <location>
        <begin position="39"/>
        <end position="49"/>
    </location>
</feature>
<dbReference type="InterPro" id="IPR001478">
    <property type="entry name" value="PDZ"/>
</dbReference>
<feature type="compositionally biased region" description="Low complexity" evidence="1">
    <location>
        <begin position="604"/>
        <end position="614"/>
    </location>
</feature>
<dbReference type="AlphaFoldDB" id="A0A5K3EQA7"/>
<dbReference type="Gene3D" id="2.30.42.10">
    <property type="match status" value="1"/>
</dbReference>
<feature type="compositionally biased region" description="Basic and acidic residues" evidence="1">
    <location>
        <begin position="355"/>
        <end position="364"/>
    </location>
</feature>
<protein>
    <submittedName>
        <fullName evidence="3">PDZ domain-containing protein</fullName>
    </submittedName>
</protein>
<organism evidence="3">
    <name type="scientific">Mesocestoides corti</name>
    <name type="common">Flatworm</name>
    <dbReference type="NCBI Taxonomy" id="53468"/>
    <lineage>
        <taxon>Eukaryota</taxon>
        <taxon>Metazoa</taxon>
        <taxon>Spiralia</taxon>
        <taxon>Lophotrochozoa</taxon>
        <taxon>Platyhelminthes</taxon>
        <taxon>Cestoda</taxon>
        <taxon>Eucestoda</taxon>
        <taxon>Cyclophyllidea</taxon>
        <taxon>Mesocestoididae</taxon>
        <taxon>Mesocestoides</taxon>
    </lineage>
</organism>
<dbReference type="PROSITE" id="PS50106">
    <property type="entry name" value="PDZ"/>
    <property type="match status" value="1"/>
</dbReference>
<feature type="region of interest" description="Disordered" evidence="1">
    <location>
        <begin position="129"/>
        <end position="150"/>
    </location>
</feature>
<dbReference type="PANTHER" id="PTHR15545">
    <property type="entry name" value="PDZ DOMAIN CONTAINING RING FINGER PROTEIN 3, 4"/>
    <property type="match status" value="1"/>
</dbReference>
<feature type="region of interest" description="Disordered" evidence="1">
    <location>
        <begin position="595"/>
        <end position="651"/>
    </location>
</feature>
<feature type="compositionally biased region" description="Low complexity" evidence="1">
    <location>
        <begin position="637"/>
        <end position="651"/>
    </location>
</feature>
<dbReference type="WBParaSite" id="MCU_001920-RA">
    <property type="protein sequence ID" value="MCU_001920-RA"/>
    <property type="gene ID" value="MCU_001920"/>
</dbReference>
<feature type="compositionally biased region" description="Polar residues" evidence="1">
    <location>
        <begin position="462"/>
        <end position="472"/>
    </location>
</feature>
<dbReference type="SUPFAM" id="SSF50156">
    <property type="entry name" value="PDZ domain-like"/>
    <property type="match status" value="1"/>
</dbReference>
<feature type="domain" description="PDZ" evidence="2">
    <location>
        <begin position="224"/>
        <end position="310"/>
    </location>
</feature>
<dbReference type="InterPro" id="IPR051971">
    <property type="entry name" value="E3_ubiquitin-PDZ_ligase"/>
</dbReference>
<feature type="compositionally biased region" description="Low complexity" evidence="1">
    <location>
        <begin position="479"/>
        <end position="490"/>
    </location>
</feature>